<feature type="non-terminal residue" evidence="1">
    <location>
        <position position="131"/>
    </location>
</feature>
<dbReference type="EMBL" id="OB730229">
    <property type="protein sequence ID" value="CAD7239545.1"/>
    <property type="molecule type" value="Genomic_DNA"/>
</dbReference>
<evidence type="ECO:0000313" key="1">
    <source>
        <dbReference type="EMBL" id="CAD7239545.1"/>
    </source>
</evidence>
<dbReference type="Pfam" id="PF03975">
    <property type="entry name" value="CheD"/>
    <property type="match status" value="1"/>
</dbReference>
<sequence length="131" mass="14268">MSGARKVTTVLPGFEHVARFWDTRLNDYLVKVKPGEYFVSQADEPISTTLGSCIAVCVRDPQAGIGGMNHFMLPAALGQSEDGGWNSGSARYGNFAMEHLINTLFTRGARRQRLEFKIFGGGAVLASDSRI</sequence>
<dbReference type="InterPro" id="IPR011324">
    <property type="entry name" value="Cytotoxic_necrot_fac-like_cat"/>
</dbReference>
<accession>A0A7R8WWH9</accession>
<dbReference type="GO" id="GO:0050568">
    <property type="term" value="F:protein-glutamine glutaminase activity"/>
    <property type="evidence" value="ECO:0007669"/>
    <property type="project" value="InterPro"/>
</dbReference>
<dbReference type="SUPFAM" id="SSF64438">
    <property type="entry name" value="CNF1/YfiH-like putative cysteine hydrolases"/>
    <property type="match status" value="1"/>
</dbReference>
<dbReference type="GO" id="GO:0006935">
    <property type="term" value="P:chemotaxis"/>
    <property type="evidence" value="ECO:0007669"/>
    <property type="project" value="InterPro"/>
</dbReference>
<gene>
    <name evidence="1" type="ORF">CTOB1V02_LOCUS17360</name>
</gene>
<dbReference type="PANTHER" id="PTHR35147:SF3">
    <property type="entry name" value="CHEMORECEPTOR GLUTAMINE DEAMIDASE CHED 1-RELATED"/>
    <property type="match status" value="1"/>
</dbReference>
<organism evidence="1">
    <name type="scientific">Cyprideis torosa</name>
    <dbReference type="NCBI Taxonomy" id="163714"/>
    <lineage>
        <taxon>Eukaryota</taxon>
        <taxon>Metazoa</taxon>
        <taxon>Ecdysozoa</taxon>
        <taxon>Arthropoda</taxon>
        <taxon>Crustacea</taxon>
        <taxon>Oligostraca</taxon>
        <taxon>Ostracoda</taxon>
        <taxon>Podocopa</taxon>
        <taxon>Podocopida</taxon>
        <taxon>Cytherocopina</taxon>
        <taxon>Cytheroidea</taxon>
        <taxon>Cytherideidae</taxon>
        <taxon>Cyprideis</taxon>
    </lineage>
</organism>
<proteinExistence type="predicted"/>
<dbReference type="Gene3D" id="3.30.1330.200">
    <property type="match status" value="1"/>
</dbReference>
<dbReference type="OrthoDB" id="10551220at2759"/>
<protein>
    <submittedName>
        <fullName evidence="1">Uncharacterized protein</fullName>
    </submittedName>
</protein>
<dbReference type="CDD" id="cd16352">
    <property type="entry name" value="CheD"/>
    <property type="match status" value="1"/>
</dbReference>
<name>A0A7R8WWH9_9CRUS</name>
<dbReference type="InterPro" id="IPR005659">
    <property type="entry name" value="Chemorcpt_Glu_NH3ase_CheD"/>
</dbReference>
<dbReference type="PANTHER" id="PTHR35147">
    <property type="entry name" value="CHEMORECEPTOR GLUTAMINE DEAMIDASE CHED-RELATED"/>
    <property type="match status" value="1"/>
</dbReference>
<dbReference type="AlphaFoldDB" id="A0A7R8WWH9"/>
<dbReference type="InterPro" id="IPR038592">
    <property type="entry name" value="CheD-like_sf"/>
</dbReference>
<reference evidence="1" key="1">
    <citation type="submission" date="2020-11" db="EMBL/GenBank/DDBJ databases">
        <authorList>
            <person name="Tran Van P."/>
        </authorList>
    </citation>
    <scope>NUCLEOTIDE SEQUENCE</scope>
</reference>